<keyword evidence="4 7" id="KW-0812">Transmembrane</keyword>
<evidence type="ECO:0000256" key="1">
    <source>
        <dbReference type="ARBA" id="ARBA00004651"/>
    </source>
</evidence>
<feature type="transmembrane region" description="Helical" evidence="7">
    <location>
        <begin position="451"/>
        <end position="469"/>
    </location>
</feature>
<dbReference type="GO" id="GO:0022857">
    <property type="term" value="F:transmembrane transporter activity"/>
    <property type="evidence" value="ECO:0007669"/>
    <property type="project" value="InterPro"/>
</dbReference>
<evidence type="ECO:0000256" key="5">
    <source>
        <dbReference type="ARBA" id="ARBA00022989"/>
    </source>
</evidence>
<comment type="subcellular location">
    <subcellularLocation>
        <location evidence="1">Cell membrane</location>
        <topology evidence="1">Multi-pass membrane protein</topology>
    </subcellularLocation>
</comment>
<feature type="transmembrane region" description="Helical" evidence="7">
    <location>
        <begin position="476"/>
        <end position="495"/>
    </location>
</feature>
<dbReference type="Pfam" id="PF04632">
    <property type="entry name" value="FUSC"/>
    <property type="match status" value="1"/>
</dbReference>
<feature type="transmembrane region" description="Helical" evidence="7">
    <location>
        <begin position="41"/>
        <end position="58"/>
    </location>
</feature>
<dbReference type="PANTHER" id="PTHR30509:SF9">
    <property type="entry name" value="MULTIDRUG RESISTANCE PROTEIN MDTO"/>
    <property type="match status" value="1"/>
</dbReference>
<keyword evidence="2" id="KW-0813">Transport</keyword>
<dbReference type="RefSeq" id="WP_166010662.1">
    <property type="nucleotide sequence ID" value="NZ_CP049801.1"/>
</dbReference>
<feature type="transmembrane region" description="Helical" evidence="7">
    <location>
        <begin position="426"/>
        <end position="445"/>
    </location>
</feature>
<feature type="transmembrane region" description="Helical" evidence="7">
    <location>
        <begin position="17"/>
        <end position="35"/>
    </location>
</feature>
<feature type="transmembrane region" description="Helical" evidence="7">
    <location>
        <begin position="501"/>
        <end position="520"/>
    </location>
</feature>
<evidence type="ECO:0000313" key="8">
    <source>
        <dbReference type="EMBL" id="QIO06416.1"/>
    </source>
</evidence>
<evidence type="ECO:0000256" key="6">
    <source>
        <dbReference type="ARBA" id="ARBA00023136"/>
    </source>
</evidence>
<protein>
    <submittedName>
        <fullName evidence="8">FUSC family protein</fullName>
    </submittedName>
</protein>
<feature type="transmembrane region" description="Helical" evidence="7">
    <location>
        <begin position="116"/>
        <end position="133"/>
    </location>
</feature>
<dbReference type="KEGG" id="asha:G8E00_10850"/>
<keyword evidence="3" id="KW-1003">Cell membrane</keyword>
<dbReference type="GO" id="GO:0005886">
    <property type="term" value="C:plasma membrane"/>
    <property type="evidence" value="ECO:0007669"/>
    <property type="project" value="UniProtKB-SubCell"/>
</dbReference>
<dbReference type="AlphaFoldDB" id="A0A6G8RWU9"/>
<feature type="transmembrane region" description="Helical" evidence="7">
    <location>
        <begin position="370"/>
        <end position="391"/>
    </location>
</feature>
<keyword evidence="5 7" id="KW-1133">Transmembrane helix</keyword>
<gene>
    <name evidence="8" type="ORF">G8E00_10850</name>
</gene>
<proteinExistence type="predicted"/>
<dbReference type="Proteomes" id="UP000502297">
    <property type="component" value="Chromosome"/>
</dbReference>
<name>A0A6G8RWU9_9GAMM</name>
<dbReference type="EMBL" id="CP049801">
    <property type="protein sequence ID" value="QIO06416.1"/>
    <property type="molecule type" value="Genomic_DNA"/>
</dbReference>
<reference evidence="8 9" key="1">
    <citation type="submission" date="2020-03" db="EMBL/GenBank/DDBJ databases">
        <authorList>
            <person name="Zhu W."/>
        </authorList>
    </citation>
    <scope>NUCLEOTIDE SEQUENCE [LARGE SCALE GENOMIC DNA]</scope>
    <source>
        <strain evidence="8 9">323-1</strain>
    </source>
</reference>
<keyword evidence="9" id="KW-1185">Reference proteome</keyword>
<dbReference type="PANTHER" id="PTHR30509">
    <property type="entry name" value="P-HYDROXYBENZOIC ACID EFFLUX PUMP SUBUNIT-RELATED"/>
    <property type="match status" value="1"/>
</dbReference>
<evidence type="ECO:0000256" key="3">
    <source>
        <dbReference type="ARBA" id="ARBA00022475"/>
    </source>
</evidence>
<dbReference type="InterPro" id="IPR006726">
    <property type="entry name" value="PHBA_efflux_AaeB/fusaric-R"/>
</dbReference>
<evidence type="ECO:0000256" key="2">
    <source>
        <dbReference type="ARBA" id="ARBA00022448"/>
    </source>
</evidence>
<organism evidence="8 9">
    <name type="scientific">Acinetobacter shaoyimingii</name>
    <dbReference type="NCBI Taxonomy" id="2715164"/>
    <lineage>
        <taxon>Bacteria</taxon>
        <taxon>Pseudomonadati</taxon>
        <taxon>Pseudomonadota</taxon>
        <taxon>Gammaproteobacteria</taxon>
        <taxon>Moraxellales</taxon>
        <taxon>Moraxellaceae</taxon>
        <taxon>Acinetobacter</taxon>
    </lineage>
</organism>
<evidence type="ECO:0000313" key="9">
    <source>
        <dbReference type="Proteomes" id="UP000502297"/>
    </source>
</evidence>
<accession>A0A6G8RWU9</accession>
<evidence type="ECO:0000256" key="7">
    <source>
        <dbReference type="SAM" id="Phobius"/>
    </source>
</evidence>
<feature type="transmembrane region" description="Helical" evidence="7">
    <location>
        <begin position="65"/>
        <end position="84"/>
    </location>
</feature>
<keyword evidence="6 7" id="KW-0472">Membrane</keyword>
<feature type="transmembrane region" description="Helical" evidence="7">
    <location>
        <begin position="90"/>
        <end position="109"/>
    </location>
</feature>
<sequence>MLLTKHLFALRPSKSDWIFAIKTFFAGILALYIAFSLDLTYPVWSITTVFIIANPYAGMSASKSFFRVLGTSVGATVSILVTPLLIHTPWLFTLFLAVWVSGCLFVSLLDRTPRSYAFLLAGYTTVIISFTIINNVDTSSVFELALGRFIEICVGVVCSAIASLAILPMNFGPAVENQVSRIFKDTRNIFDKIFLDDDEVRTYNQSLNKITADIANLHTLAIHLSYERSKLKGMTRPVQEMLHQLSMLVANMVAMAEKIKQLDQINPLYRQQLPDIHAHIVTFLKSPEIQTSPELNILPDNFEQDFKRLFSHTTEEQQILVAGLKMDIRHFIQNFHAISLMWKRIQAGNFSLPEILLPLRVKSPHLHRDYAMATRGSISAFIVVMLSGAIWISSGWYSGYMMAEMAAVTACILTSMDNPVPALKMFMRGNIYAAIIVFIYLFGVLPQVTEYWQLAVVLAPAFIGCLLLYPHPPLTALGVPMMIGLTMGLGFHNHYQANLVSYFDASMAMIFGPAISIWVMRVVRSISPDMSAQRLLASHYKAVRKTLYIPYGEHFRIHLRAMLDRIGVLNSKSVQSPTLKNKINLAIIECSAIVDLARIQELIVLLPKNHAIVLNLEELTILMDDYLRAKEYKQDFEAYQIKLIEKIQQLNLATDAVQDLNISERLQISLINIRNSLCHVDQPNQMAS</sequence>
<evidence type="ECO:0000256" key="4">
    <source>
        <dbReference type="ARBA" id="ARBA00022692"/>
    </source>
</evidence>
<feature type="transmembrane region" description="Helical" evidence="7">
    <location>
        <begin position="145"/>
        <end position="167"/>
    </location>
</feature>